<dbReference type="AlphaFoldDB" id="A0AAN7PE10"/>
<evidence type="ECO:0000313" key="2">
    <source>
        <dbReference type="Proteomes" id="UP001353858"/>
    </source>
</evidence>
<sequence>MQHNNSSSCFFRCNILHASWFSSSRAFQKMFLTIQASGGNFSKCASRFDGFAESDVNAFIDSIVVYKDCRQISDVNALKGIPMLLDGFTAPLMTFSHQKPLHKIHRELFLTEHDVSATTDVFVCRARALLSKLPPDLLSEPTQLDMVYGLLHRRIREKVSSDKVVTFSELLKECRLVEESFERGSERNVVRKESREPPRAHRSVYCRKVGHTIDDCRKLAKKLTMVQRLHSKQPLQYLRVH</sequence>
<accession>A0AAN7PE10</accession>
<gene>
    <name evidence="1" type="ORF">RN001_006723</name>
</gene>
<name>A0AAN7PE10_9COLE</name>
<dbReference type="Proteomes" id="UP001353858">
    <property type="component" value="Unassembled WGS sequence"/>
</dbReference>
<proteinExistence type="predicted"/>
<comment type="caution">
    <text evidence="1">The sequence shown here is derived from an EMBL/GenBank/DDBJ whole genome shotgun (WGS) entry which is preliminary data.</text>
</comment>
<evidence type="ECO:0000313" key="1">
    <source>
        <dbReference type="EMBL" id="KAK4883404.1"/>
    </source>
</evidence>
<reference evidence="2" key="1">
    <citation type="submission" date="2023-01" db="EMBL/GenBank/DDBJ databases">
        <title>Key to firefly adult light organ development and bioluminescence: homeobox transcription factors regulate luciferase expression and transportation to peroxisome.</title>
        <authorList>
            <person name="Fu X."/>
        </authorList>
    </citation>
    <scope>NUCLEOTIDE SEQUENCE [LARGE SCALE GENOMIC DNA]</scope>
</reference>
<dbReference type="EMBL" id="JARPUR010000002">
    <property type="protein sequence ID" value="KAK4883404.1"/>
    <property type="molecule type" value="Genomic_DNA"/>
</dbReference>
<keyword evidence="2" id="KW-1185">Reference proteome</keyword>
<organism evidence="1 2">
    <name type="scientific">Aquatica leii</name>
    <dbReference type="NCBI Taxonomy" id="1421715"/>
    <lineage>
        <taxon>Eukaryota</taxon>
        <taxon>Metazoa</taxon>
        <taxon>Ecdysozoa</taxon>
        <taxon>Arthropoda</taxon>
        <taxon>Hexapoda</taxon>
        <taxon>Insecta</taxon>
        <taxon>Pterygota</taxon>
        <taxon>Neoptera</taxon>
        <taxon>Endopterygota</taxon>
        <taxon>Coleoptera</taxon>
        <taxon>Polyphaga</taxon>
        <taxon>Elateriformia</taxon>
        <taxon>Elateroidea</taxon>
        <taxon>Lampyridae</taxon>
        <taxon>Luciolinae</taxon>
        <taxon>Aquatica</taxon>
    </lineage>
</organism>
<protein>
    <submittedName>
        <fullName evidence="1">Uncharacterized protein</fullName>
    </submittedName>
</protein>